<gene>
    <name evidence="1" type="ORF">SD77_2413</name>
</gene>
<accession>A0ABR5AZ56</accession>
<dbReference type="EMBL" id="JXLP01000002">
    <property type="protein sequence ID" value="KIL79959.1"/>
    <property type="molecule type" value="Genomic_DNA"/>
</dbReference>
<comment type="caution">
    <text evidence="1">The sequence shown here is derived from an EMBL/GenBank/DDBJ whole genome shotgun (WGS) entry which is preliminary data.</text>
</comment>
<proteinExistence type="predicted"/>
<evidence type="ECO:0000313" key="1">
    <source>
        <dbReference type="EMBL" id="KIL79959.1"/>
    </source>
</evidence>
<sequence>MYTEIFSCSSILFLCARSFEFTRGLRQHYNETADLFAMANESAMNRMSALLMEQALFF</sequence>
<protein>
    <submittedName>
        <fullName evidence="1">Uncharacterized protein</fullName>
    </submittedName>
</protein>
<dbReference type="Proteomes" id="UP000031982">
    <property type="component" value="Unassembled WGS sequence"/>
</dbReference>
<reference evidence="1 2" key="1">
    <citation type="submission" date="2015-01" db="EMBL/GenBank/DDBJ databases">
        <title>Genome Assembly of Bacillus badius MTCC 1458.</title>
        <authorList>
            <person name="Verma A."/>
            <person name="Khatri I."/>
            <person name="Mual P."/>
            <person name="Subramanian S."/>
            <person name="Krishnamurthi S."/>
        </authorList>
    </citation>
    <scope>NUCLEOTIDE SEQUENCE [LARGE SCALE GENOMIC DNA]</scope>
    <source>
        <strain evidence="1 2">MTCC 1458</strain>
    </source>
</reference>
<keyword evidence="2" id="KW-1185">Reference proteome</keyword>
<evidence type="ECO:0000313" key="2">
    <source>
        <dbReference type="Proteomes" id="UP000031982"/>
    </source>
</evidence>
<name>A0ABR5AZ56_BACBA</name>
<organism evidence="1 2">
    <name type="scientific">Bacillus badius</name>
    <dbReference type="NCBI Taxonomy" id="1455"/>
    <lineage>
        <taxon>Bacteria</taxon>
        <taxon>Bacillati</taxon>
        <taxon>Bacillota</taxon>
        <taxon>Bacilli</taxon>
        <taxon>Bacillales</taxon>
        <taxon>Bacillaceae</taxon>
        <taxon>Pseudobacillus</taxon>
    </lineage>
</organism>